<dbReference type="EMBL" id="JAVDTX010000002">
    <property type="protein sequence ID" value="MDR6844492.1"/>
    <property type="molecule type" value="Genomic_DNA"/>
</dbReference>
<dbReference type="RefSeq" id="WP_310004907.1">
    <property type="nucleotide sequence ID" value="NZ_JAVDTX010000002.1"/>
</dbReference>
<name>A0ABU1S0D2_9FLAO</name>
<organism evidence="1 2">
    <name type="scientific">Flavobacterium granuli</name>
    <dbReference type="NCBI Taxonomy" id="280093"/>
    <lineage>
        <taxon>Bacteria</taxon>
        <taxon>Pseudomonadati</taxon>
        <taxon>Bacteroidota</taxon>
        <taxon>Flavobacteriia</taxon>
        <taxon>Flavobacteriales</taxon>
        <taxon>Flavobacteriaceae</taxon>
        <taxon>Flavobacterium</taxon>
    </lineage>
</organism>
<protein>
    <submittedName>
        <fullName evidence="1">Uncharacterized protein</fullName>
    </submittedName>
</protein>
<sequence>MYLVKENDVYKREREKEFTLKETITLNLPTPVIYQKEEYDWYMTVALEKVDKVTQDRHLLTSELILGYRWAIREGYNHELDSALKNKYDYPRNQNTVKGIQGYIDRIKRASDAEMESMGIEP</sequence>
<proteinExistence type="predicted"/>
<evidence type="ECO:0000313" key="1">
    <source>
        <dbReference type="EMBL" id="MDR6844492.1"/>
    </source>
</evidence>
<reference evidence="1 2" key="1">
    <citation type="submission" date="2023-07" db="EMBL/GenBank/DDBJ databases">
        <title>Sorghum-associated microbial communities from plants grown in Nebraska, USA.</title>
        <authorList>
            <person name="Schachtman D."/>
        </authorList>
    </citation>
    <scope>NUCLEOTIDE SEQUENCE [LARGE SCALE GENOMIC DNA]</scope>
    <source>
        <strain evidence="1 2">BE124</strain>
    </source>
</reference>
<comment type="caution">
    <text evidence="1">The sequence shown here is derived from an EMBL/GenBank/DDBJ whole genome shotgun (WGS) entry which is preliminary data.</text>
</comment>
<accession>A0ABU1S0D2</accession>
<keyword evidence="2" id="KW-1185">Reference proteome</keyword>
<dbReference type="Proteomes" id="UP001261871">
    <property type="component" value="Unassembled WGS sequence"/>
</dbReference>
<evidence type="ECO:0000313" key="2">
    <source>
        <dbReference type="Proteomes" id="UP001261871"/>
    </source>
</evidence>
<gene>
    <name evidence="1" type="ORF">J2W95_001183</name>
</gene>